<evidence type="ECO:0000313" key="2">
    <source>
        <dbReference type="Proteomes" id="UP000324758"/>
    </source>
</evidence>
<proteinExistence type="predicted"/>
<comment type="caution">
    <text evidence="1">The sequence shown here is derived from an EMBL/GenBank/DDBJ whole genome shotgun (WGS) entry which is preliminary data.</text>
</comment>
<dbReference type="Proteomes" id="UP000324758">
    <property type="component" value="Unassembled WGS sequence"/>
</dbReference>
<gene>
    <name evidence="1" type="ORF">FXB40_47465</name>
</gene>
<keyword evidence="2" id="KW-1185">Reference proteome</keyword>
<sequence>MALSLRLLIGGLLPALVCGEFHAGIRSTAARLVWSKQLPAKIKLARWGRKYASAQPSGIAARCAGAAPLATLTRGA</sequence>
<accession>A0A5D3JRY8</accession>
<protein>
    <submittedName>
        <fullName evidence="1">Uncharacterized protein</fullName>
    </submittedName>
</protein>
<evidence type="ECO:0000313" key="1">
    <source>
        <dbReference type="EMBL" id="TYL81169.1"/>
    </source>
</evidence>
<organism evidence="1 2">
    <name type="scientific">Bradyrhizobium rifense</name>
    <dbReference type="NCBI Taxonomy" id="515499"/>
    <lineage>
        <taxon>Bacteria</taxon>
        <taxon>Pseudomonadati</taxon>
        <taxon>Pseudomonadota</taxon>
        <taxon>Alphaproteobacteria</taxon>
        <taxon>Hyphomicrobiales</taxon>
        <taxon>Nitrobacteraceae</taxon>
        <taxon>Bradyrhizobium</taxon>
    </lineage>
</organism>
<name>A0A5D3JRY8_9BRAD</name>
<dbReference type="EMBL" id="VSSS01000132">
    <property type="protein sequence ID" value="TYL81169.1"/>
    <property type="molecule type" value="Genomic_DNA"/>
</dbReference>
<dbReference type="AlphaFoldDB" id="A0A5D3JRY8"/>
<reference evidence="1 2" key="1">
    <citation type="submission" date="2019-08" db="EMBL/GenBank/DDBJ databases">
        <title>Bradyrhizobium hipponensis sp. nov., a rhizobium isolated from a Lupinus angustifolius root nodule in Tunisia.</title>
        <authorList>
            <person name="Off K."/>
            <person name="Rejili M."/>
            <person name="Mars M."/>
            <person name="Brachmann A."/>
            <person name="Marin M."/>
        </authorList>
    </citation>
    <scope>NUCLEOTIDE SEQUENCE [LARGE SCALE GENOMIC DNA]</scope>
    <source>
        <strain evidence="1 2">CTAW71</strain>
    </source>
</reference>